<dbReference type="Proteomes" id="UP000886653">
    <property type="component" value="Unassembled WGS sequence"/>
</dbReference>
<accession>A0A9P6TEC6</accession>
<keyword evidence="7" id="KW-1133">Transmembrane helix</keyword>
<organism evidence="9 10">
    <name type="scientific">Cronartium quercuum f. sp. fusiforme G11</name>
    <dbReference type="NCBI Taxonomy" id="708437"/>
    <lineage>
        <taxon>Eukaryota</taxon>
        <taxon>Fungi</taxon>
        <taxon>Dikarya</taxon>
        <taxon>Basidiomycota</taxon>
        <taxon>Pucciniomycotina</taxon>
        <taxon>Pucciniomycetes</taxon>
        <taxon>Pucciniales</taxon>
        <taxon>Coleosporiaceae</taxon>
        <taxon>Cronartium</taxon>
    </lineage>
</organism>
<dbReference type="PANTHER" id="PTHR31321">
    <property type="entry name" value="ACYL-COA THIOESTER HYDROLASE YBHC-RELATED"/>
    <property type="match status" value="1"/>
</dbReference>
<comment type="similarity">
    <text evidence="2">Belongs to the pectinesterase family.</text>
</comment>
<dbReference type="InterPro" id="IPR012334">
    <property type="entry name" value="Pectin_lyas_fold"/>
</dbReference>
<proteinExistence type="inferred from homology"/>
<keyword evidence="10" id="KW-1185">Reference proteome</keyword>
<evidence type="ECO:0000256" key="5">
    <source>
        <dbReference type="ARBA" id="ARBA00023085"/>
    </source>
</evidence>
<evidence type="ECO:0000256" key="3">
    <source>
        <dbReference type="ARBA" id="ARBA00013229"/>
    </source>
</evidence>
<dbReference type="AlphaFoldDB" id="A0A9P6TEC6"/>
<dbReference type="SUPFAM" id="SSF51126">
    <property type="entry name" value="Pectin lyase-like"/>
    <property type="match status" value="1"/>
</dbReference>
<gene>
    <name evidence="9" type="ORF">CROQUDRAFT_40093</name>
</gene>
<comment type="caution">
    <text evidence="9">The sequence shown here is derived from an EMBL/GenBank/DDBJ whole genome shotgun (WGS) entry which is preliminary data.</text>
</comment>
<protein>
    <recommendedName>
        <fullName evidence="3">pectinesterase</fullName>
        <ecNumber evidence="3">3.1.1.11</ecNumber>
    </recommendedName>
    <alternativeName>
        <fullName evidence="6">Pectin methylesterase A</fullName>
    </alternativeName>
</protein>
<sequence length="443" mass="49292">MLYSFVYAYNFFYFILFTSRYALLVQSQSPQNSLPTITKLVLPPEAKILPNTHDSKILVPSIKNNNLDNTVNTSLPGDTTSPPAGAYIVRRRGLDGEYDSIQAALMALETLGPSGHNATQTIFIYPGNYVERLIVDYKGPLRMMGFTEDKQDYLRNQVNITGGLNAQIAGSDELSATVRIIKDDFAMYNINVYNTYGHQGHFSQAIALSGTGSKQGHFYGCSFFGYQDTLLTLNGYHYYSKCYIEGAVDFIFTQKAVVWFEKVTTASIAQGAISANGRNDAINPSRYVFNRARVLSKGAATGTVYLGRPWGNYSRVMYQYSYLSEVVNPRGWTSWQKVDTRTNHASYTEFKNFGPGSVSYPPNSTYNLTDTNLPADVGSSRIDGKAPVVPFVTPVVENASTPGVPPGSRAPFSRERRNPYQVTQVLGEDYKLWIDPEFPVDPF</sequence>
<dbReference type="OrthoDB" id="2019149at2759"/>
<dbReference type="EMBL" id="MU167229">
    <property type="protein sequence ID" value="KAG0149227.1"/>
    <property type="molecule type" value="Genomic_DNA"/>
</dbReference>
<dbReference type="GO" id="GO:0030599">
    <property type="term" value="F:pectinesterase activity"/>
    <property type="evidence" value="ECO:0007669"/>
    <property type="project" value="UniProtKB-EC"/>
</dbReference>
<dbReference type="PANTHER" id="PTHR31321:SF57">
    <property type="entry name" value="PECTINESTERASE 53-RELATED"/>
    <property type="match status" value="1"/>
</dbReference>
<name>A0A9P6TEC6_9BASI</name>
<evidence type="ECO:0000259" key="8">
    <source>
        <dbReference type="Pfam" id="PF01095"/>
    </source>
</evidence>
<dbReference type="InterPro" id="IPR011050">
    <property type="entry name" value="Pectin_lyase_fold/virulence"/>
</dbReference>
<keyword evidence="7" id="KW-0472">Membrane</keyword>
<evidence type="ECO:0000256" key="1">
    <source>
        <dbReference type="ARBA" id="ARBA00005184"/>
    </source>
</evidence>
<evidence type="ECO:0000313" key="9">
    <source>
        <dbReference type="EMBL" id="KAG0149227.1"/>
    </source>
</evidence>
<evidence type="ECO:0000256" key="6">
    <source>
        <dbReference type="ARBA" id="ARBA00042203"/>
    </source>
</evidence>
<comment type="pathway">
    <text evidence="1">Glycan metabolism; pectin degradation; 2-dehydro-3-deoxy-D-gluconate from pectin: step 1/5.</text>
</comment>
<feature type="domain" description="Pectinesterase catalytic" evidence="8">
    <location>
        <begin position="95"/>
        <end position="358"/>
    </location>
</feature>
<keyword evidence="4" id="KW-0378">Hydrolase</keyword>
<dbReference type="EC" id="3.1.1.11" evidence="3"/>
<dbReference type="InterPro" id="IPR000070">
    <property type="entry name" value="Pectinesterase_cat"/>
</dbReference>
<dbReference type="GO" id="GO:0042545">
    <property type="term" value="P:cell wall modification"/>
    <property type="evidence" value="ECO:0007669"/>
    <property type="project" value="InterPro"/>
</dbReference>
<evidence type="ECO:0000313" key="10">
    <source>
        <dbReference type="Proteomes" id="UP000886653"/>
    </source>
</evidence>
<evidence type="ECO:0000256" key="7">
    <source>
        <dbReference type="SAM" id="Phobius"/>
    </source>
</evidence>
<evidence type="ECO:0000256" key="2">
    <source>
        <dbReference type="ARBA" id="ARBA00008891"/>
    </source>
</evidence>
<dbReference type="Gene3D" id="2.160.20.10">
    <property type="entry name" value="Single-stranded right-handed beta-helix, Pectin lyase-like"/>
    <property type="match status" value="1"/>
</dbReference>
<keyword evidence="5" id="KW-0063">Aspartyl esterase</keyword>
<dbReference type="GO" id="GO:0045490">
    <property type="term" value="P:pectin catabolic process"/>
    <property type="evidence" value="ECO:0007669"/>
    <property type="project" value="TreeGrafter"/>
</dbReference>
<feature type="transmembrane region" description="Helical" evidence="7">
    <location>
        <begin position="6"/>
        <end position="23"/>
    </location>
</feature>
<reference evidence="9" key="1">
    <citation type="submission" date="2013-11" db="EMBL/GenBank/DDBJ databases">
        <title>Genome sequence of the fusiform rust pathogen reveals effectors for host alternation and coevolution with pine.</title>
        <authorList>
            <consortium name="DOE Joint Genome Institute"/>
            <person name="Smith K."/>
            <person name="Pendleton A."/>
            <person name="Kubisiak T."/>
            <person name="Anderson C."/>
            <person name="Salamov A."/>
            <person name="Aerts A."/>
            <person name="Riley R."/>
            <person name="Clum A."/>
            <person name="Lindquist E."/>
            <person name="Ence D."/>
            <person name="Campbell M."/>
            <person name="Kronenberg Z."/>
            <person name="Feau N."/>
            <person name="Dhillon B."/>
            <person name="Hamelin R."/>
            <person name="Burleigh J."/>
            <person name="Smith J."/>
            <person name="Yandell M."/>
            <person name="Nelson C."/>
            <person name="Grigoriev I."/>
            <person name="Davis J."/>
        </authorList>
    </citation>
    <scope>NUCLEOTIDE SEQUENCE</scope>
    <source>
        <strain evidence="9">G11</strain>
    </source>
</reference>
<keyword evidence="7" id="KW-0812">Transmembrane</keyword>
<evidence type="ECO:0000256" key="4">
    <source>
        <dbReference type="ARBA" id="ARBA00022801"/>
    </source>
</evidence>
<dbReference type="Pfam" id="PF01095">
    <property type="entry name" value="Pectinesterase"/>
    <property type="match status" value="1"/>
</dbReference>